<dbReference type="AlphaFoldDB" id="A0A255ZZP3"/>
<sequence>MYFYLLRVFDFNNKLADLKTKAASQNTESAYALFSTINNGFSISGEFTGTEKNPEVSIERAITQEQTVVNCIGAMHCHLDPLPGQAPRTYKVFSFSDILGFAKIVSQSTNEQPDFGLYVTSGAGTFALKVNSKITFRNNLYRMTVTQDAYERAFNKYLTKENDLDTQILGLLNFMSSEFNGDIGLELYQQKPDGNWEKLELAPSGKTFNRISC</sequence>
<organism evidence="1 2">
    <name type="scientific">Flavobacterium cyanobacteriorum</name>
    <dbReference type="NCBI Taxonomy" id="2022802"/>
    <lineage>
        <taxon>Bacteria</taxon>
        <taxon>Pseudomonadati</taxon>
        <taxon>Bacteroidota</taxon>
        <taxon>Flavobacteriia</taxon>
        <taxon>Flavobacteriales</taxon>
        <taxon>Flavobacteriaceae</taxon>
        <taxon>Flavobacterium</taxon>
    </lineage>
</organism>
<dbReference type="RefSeq" id="WP_094411888.1">
    <property type="nucleotide sequence ID" value="NZ_NOXV01000119.1"/>
</dbReference>
<keyword evidence="2" id="KW-1185">Reference proteome</keyword>
<proteinExistence type="predicted"/>
<dbReference type="Proteomes" id="UP000216605">
    <property type="component" value="Unassembled WGS sequence"/>
</dbReference>
<reference evidence="1 2" key="1">
    <citation type="submission" date="2017-07" db="EMBL/GenBank/DDBJ databases">
        <title>Flavobacterium cyanobacteriorum sp. nov., isolated from cyanobacterial aggregates in a eutrophic lake.</title>
        <authorList>
            <person name="Cai H."/>
        </authorList>
    </citation>
    <scope>NUCLEOTIDE SEQUENCE [LARGE SCALE GENOMIC DNA]</scope>
    <source>
        <strain evidence="1 2">TH021</strain>
    </source>
</reference>
<evidence type="ECO:0000313" key="2">
    <source>
        <dbReference type="Proteomes" id="UP000216605"/>
    </source>
</evidence>
<accession>A0A255ZZP3</accession>
<comment type="caution">
    <text evidence="1">The sequence shown here is derived from an EMBL/GenBank/DDBJ whole genome shotgun (WGS) entry which is preliminary data.</text>
</comment>
<dbReference type="OrthoDB" id="1366960at2"/>
<protein>
    <submittedName>
        <fullName evidence="1">Uncharacterized protein</fullName>
    </submittedName>
</protein>
<dbReference type="EMBL" id="NOXV01000119">
    <property type="protein sequence ID" value="OYQ46365.1"/>
    <property type="molecule type" value="Genomic_DNA"/>
</dbReference>
<name>A0A255ZZP3_9FLAO</name>
<gene>
    <name evidence="1" type="ORF">CHU92_01485</name>
</gene>
<evidence type="ECO:0000313" key="1">
    <source>
        <dbReference type="EMBL" id="OYQ46365.1"/>
    </source>
</evidence>